<organism evidence="2 3">
    <name type="scientific">Prunus armeniaca</name>
    <name type="common">Apricot</name>
    <name type="synonym">Armeniaca vulgaris</name>
    <dbReference type="NCBI Taxonomy" id="36596"/>
    <lineage>
        <taxon>Eukaryota</taxon>
        <taxon>Viridiplantae</taxon>
        <taxon>Streptophyta</taxon>
        <taxon>Embryophyta</taxon>
        <taxon>Tracheophyta</taxon>
        <taxon>Spermatophyta</taxon>
        <taxon>Magnoliopsida</taxon>
        <taxon>eudicotyledons</taxon>
        <taxon>Gunneridae</taxon>
        <taxon>Pentapetalae</taxon>
        <taxon>rosids</taxon>
        <taxon>fabids</taxon>
        <taxon>Rosales</taxon>
        <taxon>Rosaceae</taxon>
        <taxon>Amygdaloideae</taxon>
        <taxon>Amygdaleae</taxon>
        <taxon>Prunus</taxon>
    </lineage>
</organism>
<accession>A0A6J5VXC3</accession>
<dbReference type="AlphaFoldDB" id="A0A6J5VXC3"/>
<dbReference type="Proteomes" id="UP000507245">
    <property type="component" value="Unassembled WGS sequence"/>
</dbReference>
<proteinExistence type="predicted"/>
<evidence type="ECO:0000313" key="2">
    <source>
        <dbReference type="EMBL" id="CAB4293939.1"/>
    </source>
</evidence>
<dbReference type="EMBL" id="CAEKKB010000001">
    <property type="protein sequence ID" value="CAB4293939.1"/>
    <property type="molecule type" value="Genomic_DNA"/>
</dbReference>
<sequence>MVIVLNRSFLVVTPSPPGARGQATSCLSATSYCDPFSRRGAPLALKWEAKRPTPGNSGKRRRGLSRRRIRAEDDSLFRRFRRRFGSRALGLGDDIESVVASWTSKKKDLPMEEWGSRVGLAERRQSHTRPVPRQRGRLAIPLTGAAGGTAQGWAPSALGSGSYSSKIPRTQPL</sequence>
<feature type="region of interest" description="Disordered" evidence="1">
    <location>
        <begin position="145"/>
        <end position="173"/>
    </location>
</feature>
<keyword evidence="3" id="KW-1185">Reference proteome</keyword>
<name>A0A6J5VXC3_PRUAR</name>
<protein>
    <submittedName>
        <fullName evidence="2">Uncharacterized protein</fullName>
    </submittedName>
</protein>
<reference evidence="3" key="1">
    <citation type="journal article" date="2020" name="Genome Biol.">
        <title>Gamete binning: chromosome-level and haplotype-resolved genome assembly enabled by high-throughput single-cell sequencing of gamete genomes.</title>
        <authorList>
            <person name="Campoy J.A."/>
            <person name="Sun H."/>
            <person name="Goel M."/>
            <person name="Jiao W.-B."/>
            <person name="Folz-Donahue K."/>
            <person name="Wang N."/>
            <person name="Rubio M."/>
            <person name="Liu C."/>
            <person name="Kukat C."/>
            <person name="Ruiz D."/>
            <person name="Huettel B."/>
            <person name="Schneeberger K."/>
        </authorList>
    </citation>
    <scope>NUCLEOTIDE SEQUENCE [LARGE SCALE GENOMIC DNA]</scope>
    <source>
        <strain evidence="3">cv. Rojo Pasion</strain>
    </source>
</reference>
<feature type="compositionally biased region" description="Polar residues" evidence="1">
    <location>
        <begin position="159"/>
        <end position="173"/>
    </location>
</feature>
<gene>
    <name evidence="2" type="ORF">ORAREDHAP_LOCUS3374</name>
</gene>
<evidence type="ECO:0000256" key="1">
    <source>
        <dbReference type="SAM" id="MobiDB-lite"/>
    </source>
</evidence>
<evidence type="ECO:0000313" key="3">
    <source>
        <dbReference type="Proteomes" id="UP000507245"/>
    </source>
</evidence>